<dbReference type="CDD" id="cd06267">
    <property type="entry name" value="PBP1_LacI_sugar_binding-like"/>
    <property type="match status" value="1"/>
</dbReference>
<keyword evidence="2" id="KW-0238">DNA-binding</keyword>
<keyword evidence="3" id="KW-0804">Transcription</keyword>
<evidence type="ECO:0000256" key="3">
    <source>
        <dbReference type="ARBA" id="ARBA00023163"/>
    </source>
</evidence>
<dbReference type="Pfam" id="PF13377">
    <property type="entry name" value="Peripla_BP_3"/>
    <property type="match status" value="1"/>
</dbReference>
<dbReference type="Gene3D" id="3.30.70.270">
    <property type="match status" value="1"/>
</dbReference>
<gene>
    <name evidence="6" type="ORF">ACFOZ4_22750</name>
</gene>
<name>A0ABV8LQX4_9ACTN</name>
<keyword evidence="1" id="KW-0805">Transcription regulation</keyword>
<keyword evidence="7" id="KW-1185">Reference proteome</keyword>
<evidence type="ECO:0000256" key="1">
    <source>
        <dbReference type="ARBA" id="ARBA00023015"/>
    </source>
</evidence>
<dbReference type="CDD" id="cd01949">
    <property type="entry name" value="GGDEF"/>
    <property type="match status" value="1"/>
</dbReference>
<dbReference type="InterPro" id="IPR035919">
    <property type="entry name" value="EAL_sf"/>
</dbReference>
<dbReference type="CDD" id="cd01948">
    <property type="entry name" value="EAL"/>
    <property type="match status" value="1"/>
</dbReference>
<dbReference type="InterPro" id="IPR029787">
    <property type="entry name" value="Nucleotide_cyclase"/>
</dbReference>
<dbReference type="PANTHER" id="PTHR44757">
    <property type="entry name" value="DIGUANYLATE CYCLASE DGCP"/>
    <property type="match status" value="1"/>
</dbReference>
<sequence>MSTEFTLGVLSPFLGGWYFGGIMTGIARAGRELGANILAIQTTDAGTGQTEIERAPEFHHLVGAEHVAGVVVILRAVGSAYLKSVQQSGRPVVVVGDEVTDVDCPVIVPDNRAGVRAAVAHLIGHGHRRIAFAGYLGATDVRERLEAYREALDEHGIGVDPGLVFAADDNHEWGGEAAGRRLVEAGIPSTALIAGTDANAAGIMSVLTGQGLVLPRDQAIIGFDDQRIAAYGDPTLTTVRQPVHLLGRTAIAELARLLHGSGEPITHHYVPTALVVRESCGCVPGPAGATVAEQLRAAVAPVAPEVPAPAVDRDVAAVADAIGHETVPGLSAAVQRLAQASGRPEILMDMVTTVSEQDDPAGPLMRAMMQAHGRALFHDNVYLQKTLSQQYEVSTELLLGHRDDPRGLGWLARTPAEAGCLGLWTGDQTTLEVAGAYRRGGTPPELPSRLDVTAFPPAYLLDVAGGLAEGIVFVVPVKVDDSDWGLLAVADTPVRAVETGREPVNHWAALLSHTLDYDRMVRDLRLGKEQLRAAALYDGLTGLPNRTLFLDRLRQAIRQRRRTPGRHFAVLFLDVDGFKVVNDSLGHAAGDGLLVEVAARINENLRDSDTAARFGGDEFLILLDDIAQNSDADDVARRLQTSLAEPFHVQGHDVVVTASIGVTFGDSSAATAEDLVRDADIAMYTAKSRMKGSQAVFDDSMRTKAVRRLQVESELRRALERQEIRTFVQPIVHLPTGRIDGFEALARWEHPTRGLLDPADFLPIAEETGLVIGIGQQILVDSCRRLAAWRAATGRDLRVSVNVSHRQLWTRTLIGTLTECLNETGCEGRWLALELTESVVMRDPAQARTFLEEIHALGCELYIDDFGTGYSSLEALHRLPIDALKIDKSFVSRLGEDAKSGDLVDSIILMGHKLGLRLIAEGVETAEQRAHLVRLGCAYGQGHLFAEPVPADEAEDRFLR</sequence>
<dbReference type="InterPro" id="IPR052155">
    <property type="entry name" value="Biofilm_reg_signaling"/>
</dbReference>
<dbReference type="Proteomes" id="UP001595816">
    <property type="component" value="Unassembled WGS sequence"/>
</dbReference>
<feature type="domain" description="GGDEF" evidence="5">
    <location>
        <begin position="566"/>
        <end position="699"/>
    </location>
</feature>
<dbReference type="SUPFAM" id="SSF141868">
    <property type="entry name" value="EAL domain-like"/>
    <property type="match status" value="1"/>
</dbReference>
<dbReference type="InterPro" id="IPR046335">
    <property type="entry name" value="LacI/GalR-like_sensor"/>
</dbReference>
<dbReference type="Pfam" id="PF00563">
    <property type="entry name" value="EAL"/>
    <property type="match status" value="1"/>
</dbReference>
<evidence type="ECO:0000313" key="7">
    <source>
        <dbReference type="Proteomes" id="UP001595816"/>
    </source>
</evidence>
<dbReference type="RefSeq" id="WP_253760766.1">
    <property type="nucleotide sequence ID" value="NZ_JAMZDZ010000001.1"/>
</dbReference>
<dbReference type="InterPro" id="IPR001633">
    <property type="entry name" value="EAL_dom"/>
</dbReference>
<dbReference type="NCBIfam" id="TIGR00254">
    <property type="entry name" value="GGDEF"/>
    <property type="match status" value="1"/>
</dbReference>
<evidence type="ECO:0000313" key="6">
    <source>
        <dbReference type="EMBL" id="MFC4133441.1"/>
    </source>
</evidence>
<dbReference type="SMART" id="SM00052">
    <property type="entry name" value="EAL"/>
    <property type="match status" value="1"/>
</dbReference>
<dbReference type="Gene3D" id="3.40.50.2300">
    <property type="match status" value="2"/>
</dbReference>
<feature type="domain" description="EAL" evidence="4">
    <location>
        <begin position="708"/>
        <end position="960"/>
    </location>
</feature>
<dbReference type="SUPFAM" id="SSF53822">
    <property type="entry name" value="Periplasmic binding protein-like I"/>
    <property type="match status" value="1"/>
</dbReference>
<dbReference type="SMART" id="SM00267">
    <property type="entry name" value="GGDEF"/>
    <property type="match status" value="1"/>
</dbReference>
<dbReference type="PROSITE" id="PS50887">
    <property type="entry name" value="GGDEF"/>
    <property type="match status" value="1"/>
</dbReference>
<dbReference type="SUPFAM" id="SSF55073">
    <property type="entry name" value="Nucleotide cyclase"/>
    <property type="match status" value="1"/>
</dbReference>
<dbReference type="Pfam" id="PF00990">
    <property type="entry name" value="GGDEF"/>
    <property type="match status" value="1"/>
</dbReference>
<dbReference type="InterPro" id="IPR000160">
    <property type="entry name" value="GGDEF_dom"/>
</dbReference>
<reference evidence="7" key="1">
    <citation type="journal article" date="2019" name="Int. J. Syst. Evol. Microbiol.">
        <title>The Global Catalogue of Microorganisms (GCM) 10K type strain sequencing project: providing services to taxonomists for standard genome sequencing and annotation.</title>
        <authorList>
            <consortium name="The Broad Institute Genomics Platform"/>
            <consortium name="The Broad Institute Genome Sequencing Center for Infectious Disease"/>
            <person name="Wu L."/>
            <person name="Ma J."/>
        </authorList>
    </citation>
    <scope>NUCLEOTIDE SEQUENCE [LARGE SCALE GENOMIC DNA]</scope>
    <source>
        <strain evidence="7">CGMCC 4.7289</strain>
    </source>
</reference>
<evidence type="ECO:0000256" key="2">
    <source>
        <dbReference type="ARBA" id="ARBA00023125"/>
    </source>
</evidence>
<organism evidence="6 7">
    <name type="scientific">Hamadaea flava</name>
    <dbReference type="NCBI Taxonomy" id="1742688"/>
    <lineage>
        <taxon>Bacteria</taxon>
        <taxon>Bacillati</taxon>
        <taxon>Actinomycetota</taxon>
        <taxon>Actinomycetes</taxon>
        <taxon>Micromonosporales</taxon>
        <taxon>Micromonosporaceae</taxon>
        <taxon>Hamadaea</taxon>
    </lineage>
</organism>
<dbReference type="EMBL" id="JBHSAY010000010">
    <property type="protein sequence ID" value="MFC4133441.1"/>
    <property type="molecule type" value="Genomic_DNA"/>
</dbReference>
<dbReference type="PANTHER" id="PTHR44757:SF2">
    <property type="entry name" value="BIOFILM ARCHITECTURE MAINTENANCE PROTEIN MBAA"/>
    <property type="match status" value="1"/>
</dbReference>
<dbReference type="PROSITE" id="PS50883">
    <property type="entry name" value="EAL"/>
    <property type="match status" value="1"/>
</dbReference>
<evidence type="ECO:0000259" key="4">
    <source>
        <dbReference type="PROSITE" id="PS50883"/>
    </source>
</evidence>
<comment type="caution">
    <text evidence="6">The sequence shown here is derived from an EMBL/GenBank/DDBJ whole genome shotgun (WGS) entry which is preliminary data.</text>
</comment>
<dbReference type="Gene3D" id="3.20.20.450">
    <property type="entry name" value="EAL domain"/>
    <property type="match status" value="1"/>
</dbReference>
<dbReference type="InterPro" id="IPR028082">
    <property type="entry name" value="Peripla_BP_I"/>
</dbReference>
<accession>A0ABV8LQX4</accession>
<proteinExistence type="predicted"/>
<protein>
    <submittedName>
        <fullName evidence="6">EAL domain-containing protein</fullName>
    </submittedName>
</protein>
<dbReference type="InterPro" id="IPR043128">
    <property type="entry name" value="Rev_trsase/Diguanyl_cyclase"/>
</dbReference>
<evidence type="ECO:0000259" key="5">
    <source>
        <dbReference type="PROSITE" id="PS50887"/>
    </source>
</evidence>